<comment type="catalytic activity">
    <reaction evidence="13">
        <text>a lipid A disaccharide + ATP = a lipid IVA + ADP + H(+)</text>
        <dbReference type="Rhea" id="RHEA:67840"/>
        <dbReference type="ChEBI" id="CHEBI:15378"/>
        <dbReference type="ChEBI" id="CHEBI:30616"/>
        <dbReference type="ChEBI" id="CHEBI:176343"/>
        <dbReference type="ChEBI" id="CHEBI:176425"/>
        <dbReference type="ChEBI" id="CHEBI:456216"/>
        <dbReference type="EC" id="2.7.1.130"/>
    </reaction>
</comment>
<organism evidence="14 15">
    <name type="scientific">Blastochloris tepida</name>
    <dbReference type="NCBI Taxonomy" id="2233851"/>
    <lineage>
        <taxon>Bacteria</taxon>
        <taxon>Pseudomonadati</taxon>
        <taxon>Pseudomonadota</taxon>
        <taxon>Alphaproteobacteria</taxon>
        <taxon>Hyphomicrobiales</taxon>
        <taxon>Blastochloridaceae</taxon>
        <taxon>Blastochloris</taxon>
    </lineage>
</organism>
<gene>
    <name evidence="13 14" type="primary">lpxK</name>
    <name evidence="14" type="ORF">BLTE_23570</name>
</gene>
<feature type="binding site" evidence="13">
    <location>
        <begin position="51"/>
        <end position="58"/>
    </location>
    <ligand>
        <name>ATP</name>
        <dbReference type="ChEBI" id="CHEBI:30616"/>
    </ligand>
</feature>
<dbReference type="OrthoDB" id="9766423at2"/>
<keyword evidence="10 13" id="KW-0067">ATP-binding</keyword>
<dbReference type="EC" id="2.7.1.130" evidence="3 13"/>
<evidence type="ECO:0000256" key="4">
    <source>
        <dbReference type="ARBA" id="ARBA00016436"/>
    </source>
</evidence>
<accession>A0A348G289</accession>
<evidence type="ECO:0000256" key="13">
    <source>
        <dbReference type="HAMAP-Rule" id="MF_00409"/>
    </source>
</evidence>
<sequence length="329" mass="33695">MHAPAFWWRDPGAAAALLRPAAALYGAIAASRLGGQGARAARPVICVGNPTLGGAGKTPTAIALSGLLAGMGEEPVFLSRGYGGRLQGPHVVDAGRDTSAEVGDEPLLLARSAPTVVARDRPAGAALAASLGSVVVMDDGFQNPSLSKDLSLLVIDAAVGLGNGLVFPAGPLRAPLMPQLARTGALVLIGAGRAGDALAARAGLPVLRARLEPDARALDGLGDLLAFAGIGRPQKFADTLQSLGRPAKRFVAFPDHHRYSAADAARLLDQAAAERLALVTTEKDLVRLRGDAALARLADACRALPVRLAFEAVETVRGLLAAALQRAKR</sequence>
<dbReference type="Proteomes" id="UP000266934">
    <property type="component" value="Chromosome"/>
</dbReference>
<dbReference type="PANTHER" id="PTHR42724:SF1">
    <property type="entry name" value="TETRAACYLDISACCHARIDE 4'-KINASE, MITOCHONDRIAL-RELATED"/>
    <property type="match status" value="1"/>
</dbReference>
<name>A0A348G289_9HYPH</name>
<keyword evidence="6 13" id="KW-0441">Lipid A biosynthesis</keyword>
<dbReference type="GO" id="GO:0005886">
    <property type="term" value="C:plasma membrane"/>
    <property type="evidence" value="ECO:0007669"/>
    <property type="project" value="TreeGrafter"/>
</dbReference>
<dbReference type="UniPathway" id="UPA00359">
    <property type="reaction ID" value="UER00482"/>
</dbReference>
<comment type="similarity">
    <text evidence="13">Belongs to the LpxK family.</text>
</comment>
<dbReference type="GO" id="GO:0009029">
    <property type="term" value="F:lipid-A 4'-kinase activity"/>
    <property type="evidence" value="ECO:0007669"/>
    <property type="project" value="UniProtKB-UniRule"/>
</dbReference>
<keyword evidence="5 13" id="KW-0444">Lipid biosynthesis</keyword>
<comment type="function">
    <text evidence="1 13">Transfers the gamma-phosphate of ATP to the 4'-position of a tetraacyldisaccharide 1-phosphate intermediate (termed DS-1-P) to form tetraacyldisaccharide 1,4'-bis-phosphate (lipid IVA).</text>
</comment>
<dbReference type="SUPFAM" id="SSF52540">
    <property type="entry name" value="P-loop containing nucleoside triphosphate hydrolases"/>
    <property type="match status" value="1"/>
</dbReference>
<dbReference type="AlphaFoldDB" id="A0A348G289"/>
<dbReference type="HAMAP" id="MF_00409">
    <property type="entry name" value="LpxK"/>
    <property type="match status" value="1"/>
</dbReference>
<dbReference type="KEGG" id="blag:BLTE_23570"/>
<keyword evidence="15" id="KW-1185">Reference proteome</keyword>
<evidence type="ECO:0000256" key="11">
    <source>
        <dbReference type="ARBA" id="ARBA00023098"/>
    </source>
</evidence>
<keyword evidence="9 13" id="KW-0418">Kinase</keyword>
<evidence type="ECO:0000256" key="1">
    <source>
        <dbReference type="ARBA" id="ARBA00002274"/>
    </source>
</evidence>
<dbReference type="InterPro" id="IPR003758">
    <property type="entry name" value="LpxK"/>
</dbReference>
<evidence type="ECO:0000256" key="9">
    <source>
        <dbReference type="ARBA" id="ARBA00022777"/>
    </source>
</evidence>
<protein>
    <recommendedName>
        <fullName evidence="4 13">Tetraacyldisaccharide 4'-kinase</fullName>
        <ecNumber evidence="3 13">2.7.1.130</ecNumber>
    </recommendedName>
    <alternativeName>
        <fullName evidence="12 13">Lipid A 4'-kinase</fullName>
    </alternativeName>
</protein>
<dbReference type="InterPro" id="IPR027417">
    <property type="entry name" value="P-loop_NTPase"/>
</dbReference>
<dbReference type="EMBL" id="AP018907">
    <property type="protein sequence ID" value="BBF93672.1"/>
    <property type="molecule type" value="Genomic_DNA"/>
</dbReference>
<evidence type="ECO:0000256" key="5">
    <source>
        <dbReference type="ARBA" id="ARBA00022516"/>
    </source>
</evidence>
<evidence type="ECO:0000256" key="8">
    <source>
        <dbReference type="ARBA" id="ARBA00022741"/>
    </source>
</evidence>
<evidence type="ECO:0000256" key="2">
    <source>
        <dbReference type="ARBA" id="ARBA00004870"/>
    </source>
</evidence>
<evidence type="ECO:0000256" key="6">
    <source>
        <dbReference type="ARBA" id="ARBA00022556"/>
    </source>
</evidence>
<evidence type="ECO:0000256" key="7">
    <source>
        <dbReference type="ARBA" id="ARBA00022679"/>
    </source>
</evidence>
<dbReference type="GO" id="GO:0009245">
    <property type="term" value="P:lipid A biosynthetic process"/>
    <property type="evidence" value="ECO:0007669"/>
    <property type="project" value="UniProtKB-UniRule"/>
</dbReference>
<evidence type="ECO:0000256" key="10">
    <source>
        <dbReference type="ARBA" id="ARBA00022840"/>
    </source>
</evidence>
<dbReference type="NCBIfam" id="TIGR00682">
    <property type="entry name" value="lpxK"/>
    <property type="match status" value="1"/>
</dbReference>
<dbReference type="RefSeq" id="WP_126400795.1">
    <property type="nucleotide sequence ID" value="NZ_AP018907.1"/>
</dbReference>
<dbReference type="PANTHER" id="PTHR42724">
    <property type="entry name" value="TETRAACYLDISACCHARIDE 4'-KINASE"/>
    <property type="match status" value="1"/>
</dbReference>
<evidence type="ECO:0000256" key="12">
    <source>
        <dbReference type="ARBA" id="ARBA00029757"/>
    </source>
</evidence>
<comment type="pathway">
    <text evidence="2 13">Glycolipid biosynthesis; lipid IV(A) biosynthesis; lipid IV(A) from (3R)-3-hydroxytetradecanoyl-[acyl-carrier-protein] and UDP-N-acetyl-alpha-D-glucosamine: step 6/6.</text>
</comment>
<reference evidence="14 15" key="1">
    <citation type="submission" date="2018-08" db="EMBL/GenBank/DDBJ databases">
        <title>Complete genome sequencing of Blastochloris tepida GI.</title>
        <authorList>
            <person name="Tsukatani Y."/>
            <person name="Mori H."/>
        </authorList>
    </citation>
    <scope>NUCLEOTIDE SEQUENCE [LARGE SCALE GENOMIC DNA]</scope>
    <source>
        <strain evidence="14 15">GI</strain>
    </source>
</reference>
<dbReference type="GO" id="GO:0005524">
    <property type="term" value="F:ATP binding"/>
    <property type="evidence" value="ECO:0007669"/>
    <property type="project" value="UniProtKB-UniRule"/>
</dbReference>
<evidence type="ECO:0000313" key="15">
    <source>
        <dbReference type="Proteomes" id="UP000266934"/>
    </source>
</evidence>
<keyword evidence="8 13" id="KW-0547">Nucleotide-binding</keyword>
<keyword evidence="7 13" id="KW-0808">Transferase</keyword>
<evidence type="ECO:0000313" key="14">
    <source>
        <dbReference type="EMBL" id="BBF93672.1"/>
    </source>
</evidence>
<dbReference type="Pfam" id="PF02606">
    <property type="entry name" value="LpxK"/>
    <property type="match status" value="1"/>
</dbReference>
<proteinExistence type="inferred from homology"/>
<evidence type="ECO:0000256" key="3">
    <source>
        <dbReference type="ARBA" id="ARBA00012071"/>
    </source>
</evidence>
<keyword evidence="11 13" id="KW-0443">Lipid metabolism</keyword>
<dbReference type="GO" id="GO:0009244">
    <property type="term" value="P:lipopolysaccharide core region biosynthetic process"/>
    <property type="evidence" value="ECO:0007669"/>
    <property type="project" value="TreeGrafter"/>
</dbReference>